<evidence type="ECO:0000313" key="3">
    <source>
        <dbReference type="EMBL" id="QNO11474.1"/>
    </source>
</evidence>
<feature type="coiled-coil region" evidence="1">
    <location>
        <begin position="399"/>
        <end position="426"/>
    </location>
</feature>
<dbReference type="Pfam" id="PF04233">
    <property type="entry name" value="Phage_Mu_F"/>
    <property type="match status" value="1"/>
</dbReference>
<proteinExistence type="predicted"/>
<reference evidence="3" key="1">
    <citation type="submission" date="2020-07" db="EMBL/GenBank/DDBJ databases">
        <title>The first head-tailed virus, MFTV1, produced by a hyperthermophilic deep-sea methanogen.</title>
        <authorList>
            <person name="Thiroux S."/>
            <person name="Dupont S."/>
            <person name="Nesbo C.L."/>
            <person name="Bienvenu N."/>
            <person name="Krupovic M."/>
            <person name="L'Haridon S."/>
            <person name="Marie D."/>
            <person name="Forterre P."/>
            <person name="Godfroy A."/>
            <person name="Geslin C."/>
        </authorList>
    </citation>
    <scope>NUCLEOTIDE SEQUENCE [LARGE SCALE GENOMIC DNA]</scope>
</reference>
<organism evidence="3">
    <name type="scientific">Methanocaldococcus fervens tailed virus 1</name>
    <dbReference type="NCBI Taxonomy" id="2759191"/>
    <lineage>
        <taxon>Viruses</taxon>
        <taxon>Duplodnaviria</taxon>
        <taxon>Heunggongvirae</taxon>
        <taxon>Uroviricota</taxon>
        <taxon>Caudoviricetes</taxon>
        <taxon>Fervensviridae</taxon>
        <taxon>Deepoceanvirus</taxon>
        <taxon>Deepoceanvirus guaymasense</taxon>
    </lineage>
</organism>
<dbReference type="KEGG" id="vg:80402008"/>
<evidence type="ECO:0000259" key="2">
    <source>
        <dbReference type="Pfam" id="PF04233"/>
    </source>
</evidence>
<dbReference type="EMBL" id="MT711370">
    <property type="protein sequence ID" value="QNO11474.1"/>
    <property type="molecule type" value="Genomic_DNA"/>
</dbReference>
<keyword evidence="1" id="KW-0175">Coiled coil</keyword>
<keyword evidence="4" id="KW-1185">Reference proteome</keyword>
<feature type="domain" description="Phage head morphogenesis" evidence="2">
    <location>
        <begin position="507"/>
        <end position="609"/>
    </location>
</feature>
<protein>
    <recommendedName>
        <fullName evidence="2">Phage head morphogenesis domain-containing protein</fullName>
    </recommendedName>
</protein>
<dbReference type="Proteomes" id="UP000516075">
    <property type="component" value="Segment"/>
</dbReference>
<dbReference type="NCBIfam" id="TIGR01641">
    <property type="entry name" value="phageSPP1_gp7"/>
    <property type="match status" value="1"/>
</dbReference>
<dbReference type="InterPro" id="IPR006528">
    <property type="entry name" value="Phage_head_morphogenesis_dom"/>
</dbReference>
<accession>A0A7G9VYQ9</accession>
<dbReference type="GeneID" id="80402008"/>
<name>A0A7G9VYQ9_9CAUD</name>
<dbReference type="RefSeq" id="YP_010772299.1">
    <property type="nucleotide sequence ID" value="NC_074641.1"/>
</dbReference>
<evidence type="ECO:0000313" key="4">
    <source>
        <dbReference type="Proteomes" id="UP000516075"/>
    </source>
</evidence>
<evidence type="ECO:0000256" key="1">
    <source>
        <dbReference type="SAM" id="Coils"/>
    </source>
</evidence>
<sequence>MRDNMSFEFLLSDKDGLLPPIGEENKVVDLAKDYAVNMAIRVLLTQIFTEFSVEGSNNKIKNKVADLIEEKLEDIKLAFIDYLLKGKCILYQLNRINPDTAIVRTNGKDYYVEYTADIPAGEWWNGEVEAKKIVIAPKEIWDKIDADEIYDSRYLSVFYNSIPSHETVEKIVKIKEQILYTISPMMVQRALIPLVIGKSDEKKVLEYLKKAFANWQNHTRIVVPSTNAVIETISIGKEIPTDLIELLLYQYDSSIFMALGTSISTVKASGQELTTSRTIDRNLLRIVLGYQKEVETWIYEQLQKMGYKNVWIKFKNPDPEFDTMQLQKIQAVAQLKQVEAVTGQDMSAYIERIFPSNEYENEIMASTIDLTEKEVERLLKKAKPLKEGLVETIDSGLYYITDEKKLQELEKEREKLRKVMEYLAKKGDKFGKESIKKFINFIMQYPNFDDNLLSQFAREEVDRFIIDYVIPAMNALHVYDDLPADILTQLKPIWEQAFKNIYSSYSQQVLDVLNDGIRKGYGEEKLKKELEKVIGNIKGQRLQQRARQELTKTYNTARAARWWNDKVVYITMKDDRVRPAHRKLHGLVFVPAEHPELVPPLGYNCRCTITPYRGD</sequence>